<feature type="compositionally biased region" description="Basic and acidic residues" evidence="1">
    <location>
        <begin position="155"/>
        <end position="164"/>
    </location>
</feature>
<evidence type="ECO:0000313" key="2">
    <source>
        <dbReference type="EMBL" id="KAL0929209.1"/>
    </source>
</evidence>
<protein>
    <submittedName>
        <fullName evidence="2">Uncharacterized protein</fullName>
    </submittedName>
</protein>
<keyword evidence="3" id="KW-1185">Reference proteome</keyword>
<reference evidence="2 3" key="1">
    <citation type="journal article" date="2024" name="Plant Biotechnol. J.">
        <title>Dendrobium thyrsiflorum genome and its molecular insights into genes involved in important horticultural traits.</title>
        <authorList>
            <person name="Chen B."/>
            <person name="Wang J.Y."/>
            <person name="Zheng P.J."/>
            <person name="Li K.L."/>
            <person name="Liang Y.M."/>
            <person name="Chen X.F."/>
            <person name="Zhang C."/>
            <person name="Zhao X."/>
            <person name="He X."/>
            <person name="Zhang G.Q."/>
            <person name="Liu Z.J."/>
            <person name="Xu Q."/>
        </authorList>
    </citation>
    <scope>NUCLEOTIDE SEQUENCE [LARGE SCALE GENOMIC DNA]</scope>
    <source>
        <strain evidence="2">GZMU011</strain>
    </source>
</reference>
<dbReference type="Proteomes" id="UP001552299">
    <property type="component" value="Unassembled WGS sequence"/>
</dbReference>
<evidence type="ECO:0000256" key="1">
    <source>
        <dbReference type="SAM" id="MobiDB-lite"/>
    </source>
</evidence>
<organism evidence="2 3">
    <name type="scientific">Dendrobium thyrsiflorum</name>
    <name type="common">Pinecone-like raceme dendrobium</name>
    <name type="synonym">Orchid</name>
    <dbReference type="NCBI Taxonomy" id="117978"/>
    <lineage>
        <taxon>Eukaryota</taxon>
        <taxon>Viridiplantae</taxon>
        <taxon>Streptophyta</taxon>
        <taxon>Embryophyta</taxon>
        <taxon>Tracheophyta</taxon>
        <taxon>Spermatophyta</taxon>
        <taxon>Magnoliopsida</taxon>
        <taxon>Liliopsida</taxon>
        <taxon>Asparagales</taxon>
        <taxon>Orchidaceae</taxon>
        <taxon>Epidendroideae</taxon>
        <taxon>Malaxideae</taxon>
        <taxon>Dendrobiinae</taxon>
        <taxon>Dendrobium</taxon>
    </lineage>
</organism>
<name>A0ABD0VVL2_DENTH</name>
<dbReference type="AlphaFoldDB" id="A0ABD0VVL2"/>
<feature type="region of interest" description="Disordered" evidence="1">
    <location>
        <begin position="111"/>
        <end position="164"/>
    </location>
</feature>
<comment type="caution">
    <text evidence="2">The sequence shown here is derived from an EMBL/GenBank/DDBJ whole genome shotgun (WGS) entry which is preliminary data.</text>
</comment>
<evidence type="ECO:0000313" key="3">
    <source>
        <dbReference type="Proteomes" id="UP001552299"/>
    </source>
</evidence>
<dbReference type="EMBL" id="JANQDX010000001">
    <property type="protein sequence ID" value="KAL0929209.1"/>
    <property type="molecule type" value="Genomic_DNA"/>
</dbReference>
<gene>
    <name evidence="2" type="ORF">M5K25_001153</name>
</gene>
<accession>A0ABD0VVL2</accession>
<sequence length="164" mass="18644">MVQVCFVASHHNDYVRVGVVSKFAKPPMQNCSIRAPMTGRKVEVLEKEIGQLKSDCVEKNLDFKKLFSAIHEKIDKKFAIMEEMIIHEKIDKKFAIMEEMVRKILEFQTKTASPEARGATSDHGSGGNPNPIRRWKDQDVEMLGEEEGMPLMEPLLRRGKDEGG</sequence>
<proteinExistence type="predicted"/>